<evidence type="ECO:0000256" key="1">
    <source>
        <dbReference type="ARBA" id="ARBA00004167"/>
    </source>
</evidence>
<accession>A0AAD1YXH0</accession>
<dbReference type="GO" id="GO:0005886">
    <property type="term" value="C:plasma membrane"/>
    <property type="evidence" value="ECO:0007669"/>
    <property type="project" value="TreeGrafter"/>
</dbReference>
<dbReference type="PANTHER" id="PTHR31415">
    <property type="entry name" value="OS05G0367900 PROTEIN"/>
    <property type="match status" value="1"/>
</dbReference>
<dbReference type="InterPro" id="IPR044839">
    <property type="entry name" value="NDR1-like"/>
</dbReference>
<evidence type="ECO:0000256" key="4">
    <source>
        <dbReference type="ARBA" id="ARBA00023136"/>
    </source>
</evidence>
<evidence type="ECO:0000313" key="9">
    <source>
        <dbReference type="Proteomes" id="UP000834106"/>
    </source>
</evidence>
<feature type="region of interest" description="Disordered" evidence="5">
    <location>
        <begin position="1"/>
        <end position="22"/>
    </location>
</feature>
<sequence>MRPGDRMPIQSTTGNRPMKRHHTTRYYAHRVKESLTTRITKLICTIFLFTFFVLGLIAFILWLSLRPHRPRFHIHEFSIPSFSPETGYANASIIFNVTDRNPNHKVGFYYDAMQITVNYQEKNIGDVILLFPFYQEPKNTTILYGNIGGAALKLTGERWQQIMADRTRGTVIFSLELSSSIRFKIFAWISKRHKIHATCAVGVGSDGFILLSYKDKRCSVYFT</sequence>
<proteinExistence type="predicted"/>
<comment type="subcellular location">
    <subcellularLocation>
        <location evidence="1">Membrane</location>
        <topology evidence="1">Single-pass membrane protein</topology>
    </subcellularLocation>
</comment>
<dbReference type="GO" id="GO:0009506">
    <property type="term" value="C:plasmodesma"/>
    <property type="evidence" value="ECO:0007669"/>
    <property type="project" value="TreeGrafter"/>
</dbReference>
<dbReference type="AlphaFoldDB" id="A0AAD1YXH0"/>
<feature type="transmembrane region" description="Helical" evidence="6">
    <location>
        <begin position="42"/>
        <end position="65"/>
    </location>
</feature>
<dbReference type="Pfam" id="PF03168">
    <property type="entry name" value="LEA_2"/>
    <property type="match status" value="1"/>
</dbReference>
<feature type="domain" description="Late embryogenesis abundant protein LEA-2 subgroup" evidence="7">
    <location>
        <begin position="100"/>
        <end position="199"/>
    </location>
</feature>
<dbReference type="EMBL" id="OU503037">
    <property type="protein sequence ID" value="CAI9756577.1"/>
    <property type="molecule type" value="Genomic_DNA"/>
</dbReference>
<evidence type="ECO:0000313" key="8">
    <source>
        <dbReference type="EMBL" id="CAI9756577.1"/>
    </source>
</evidence>
<name>A0AAD1YXH0_9LAMI</name>
<keyword evidence="4 6" id="KW-0472">Membrane</keyword>
<keyword evidence="2 6" id="KW-0812">Transmembrane</keyword>
<dbReference type="GO" id="GO:0098542">
    <property type="term" value="P:defense response to other organism"/>
    <property type="evidence" value="ECO:0007669"/>
    <property type="project" value="InterPro"/>
</dbReference>
<dbReference type="PANTHER" id="PTHR31415:SF3">
    <property type="entry name" value="LATE EMBRYOGENESIS ABUNDANT (LEA) HYDROXYPROLINE-RICH GLYCOPROTEIN FAMILY"/>
    <property type="match status" value="1"/>
</dbReference>
<dbReference type="InterPro" id="IPR004864">
    <property type="entry name" value="LEA_2"/>
</dbReference>
<dbReference type="Proteomes" id="UP000834106">
    <property type="component" value="Chromosome 2"/>
</dbReference>
<gene>
    <name evidence="8" type="ORF">FPE_LOCUS4007</name>
</gene>
<protein>
    <recommendedName>
        <fullName evidence="7">Late embryogenesis abundant protein LEA-2 subgroup domain-containing protein</fullName>
    </recommendedName>
</protein>
<evidence type="ECO:0000256" key="5">
    <source>
        <dbReference type="SAM" id="MobiDB-lite"/>
    </source>
</evidence>
<evidence type="ECO:0000256" key="3">
    <source>
        <dbReference type="ARBA" id="ARBA00022989"/>
    </source>
</evidence>
<reference evidence="8" key="1">
    <citation type="submission" date="2023-05" db="EMBL/GenBank/DDBJ databases">
        <authorList>
            <person name="Huff M."/>
        </authorList>
    </citation>
    <scope>NUCLEOTIDE SEQUENCE</scope>
</reference>
<evidence type="ECO:0000256" key="2">
    <source>
        <dbReference type="ARBA" id="ARBA00022692"/>
    </source>
</evidence>
<evidence type="ECO:0000256" key="6">
    <source>
        <dbReference type="SAM" id="Phobius"/>
    </source>
</evidence>
<evidence type="ECO:0000259" key="7">
    <source>
        <dbReference type="Pfam" id="PF03168"/>
    </source>
</evidence>
<keyword evidence="3 6" id="KW-1133">Transmembrane helix</keyword>
<keyword evidence="9" id="KW-1185">Reference proteome</keyword>
<organism evidence="8 9">
    <name type="scientific">Fraxinus pennsylvanica</name>
    <dbReference type="NCBI Taxonomy" id="56036"/>
    <lineage>
        <taxon>Eukaryota</taxon>
        <taxon>Viridiplantae</taxon>
        <taxon>Streptophyta</taxon>
        <taxon>Embryophyta</taxon>
        <taxon>Tracheophyta</taxon>
        <taxon>Spermatophyta</taxon>
        <taxon>Magnoliopsida</taxon>
        <taxon>eudicotyledons</taxon>
        <taxon>Gunneridae</taxon>
        <taxon>Pentapetalae</taxon>
        <taxon>asterids</taxon>
        <taxon>lamiids</taxon>
        <taxon>Lamiales</taxon>
        <taxon>Oleaceae</taxon>
        <taxon>Oleeae</taxon>
        <taxon>Fraxinus</taxon>
    </lineage>
</organism>